<sequence length="137" mass="15113">MAKASDMLETLAQELARIRTEIERLRVEEAALVRIQAAFSGEKMEEPSAKKRLTNVKPLVLDIMQRAGFLGATAAEVVALAKVESPNVAPATVTSLLSRLKADGALLRDGDRYYDIRYAKDRVEQRVTEVASSLRVN</sequence>
<accession>A0A6I4J031</accession>
<dbReference type="RefSeq" id="WP_157026873.1">
    <property type="nucleotide sequence ID" value="NZ_WQMS01000008.1"/>
</dbReference>
<evidence type="ECO:0000313" key="3">
    <source>
        <dbReference type="Proteomes" id="UP000441389"/>
    </source>
</evidence>
<keyword evidence="1" id="KW-0175">Coiled coil</keyword>
<dbReference type="Proteomes" id="UP000441389">
    <property type="component" value="Unassembled WGS sequence"/>
</dbReference>
<gene>
    <name evidence="2" type="ORF">GON01_08195</name>
</gene>
<comment type="caution">
    <text evidence="2">The sequence shown here is derived from an EMBL/GenBank/DDBJ whole genome shotgun (WGS) entry which is preliminary data.</text>
</comment>
<name>A0A6I4J031_9SPHN</name>
<evidence type="ECO:0000256" key="1">
    <source>
        <dbReference type="SAM" id="Coils"/>
    </source>
</evidence>
<proteinExistence type="predicted"/>
<organism evidence="2 3">
    <name type="scientific">Sphingomonas horti</name>
    <dbReference type="NCBI Taxonomy" id="2682842"/>
    <lineage>
        <taxon>Bacteria</taxon>
        <taxon>Pseudomonadati</taxon>
        <taxon>Pseudomonadota</taxon>
        <taxon>Alphaproteobacteria</taxon>
        <taxon>Sphingomonadales</taxon>
        <taxon>Sphingomonadaceae</taxon>
        <taxon>Sphingomonas</taxon>
    </lineage>
</organism>
<reference evidence="2 3" key="1">
    <citation type="submission" date="2019-12" db="EMBL/GenBank/DDBJ databases">
        <authorList>
            <person name="Huq M.A."/>
        </authorList>
    </citation>
    <scope>NUCLEOTIDE SEQUENCE [LARGE SCALE GENOMIC DNA]</scope>
    <source>
        <strain evidence="2 3">MAH-20</strain>
    </source>
</reference>
<protein>
    <submittedName>
        <fullName evidence="2">Uncharacterized protein</fullName>
    </submittedName>
</protein>
<feature type="coiled-coil region" evidence="1">
    <location>
        <begin position="1"/>
        <end position="28"/>
    </location>
</feature>
<dbReference type="EMBL" id="WQMS01000008">
    <property type="protein sequence ID" value="MVO77912.1"/>
    <property type="molecule type" value="Genomic_DNA"/>
</dbReference>
<evidence type="ECO:0000313" key="2">
    <source>
        <dbReference type="EMBL" id="MVO77912.1"/>
    </source>
</evidence>
<keyword evidence="3" id="KW-1185">Reference proteome</keyword>
<dbReference type="AlphaFoldDB" id="A0A6I4J031"/>